<proteinExistence type="predicted"/>
<evidence type="ECO:0000313" key="1">
    <source>
        <dbReference type="EMBL" id="QSP94186.1"/>
    </source>
</evidence>
<reference evidence="1 2" key="1">
    <citation type="submission" date="2021-03" db="EMBL/GenBank/DDBJ databases">
        <title>Genome sequencing of Marinobacter sp. LPB0319.</title>
        <authorList>
            <person name="Kim J."/>
        </authorList>
    </citation>
    <scope>NUCLEOTIDE SEQUENCE [LARGE SCALE GENOMIC DNA]</scope>
    <source>
        <strain evidence="1 2">LPB0319</strain>
    </source>
</reference>
<dbReference type="RefSeq" id="WP_206643407.1">
    <property type="nucleotide sequence ID" value="NZ_CP071247.1"/>
</dbReference>
<organism evidence="1 2">
    <name type="scientific">Marinobacter salinisoli</name>
    <dbReference type="NCBI Taxonomy" id="2769486"/>
    <lineage>
        <taxon>Bacteria</taxon>
        <taxon>Pseudomonadati</taxon>
        <taxon>Pseudomonadota</taxon>
        <taxon>Gammaproteobacteria</taxon>
        <taxon>Pseudomonadales</taxon>
        <taxon>Marinobacteraceae</taxon>
        <taxon>Marinobacter</taxon>
    </lineage>
</organism>
<gene>
    <name evidence="1" type="ORF">LPB19_13450</name>
</gene>
<keyword evidence="2" id="KW-1185">Reference proteome</keyword>
<accession>A0ABX7MPG8</accession>
<dbReference type="EMBL" id="CP071247">
    <property type="protein sequence ID" value="QSP94186.1"/>
    <property type="molecule type" value="Genomic_DNA"/>
</dbReference>
<evidence type="ECO:0000313" key="2">
    <source>
        <dbReference type="Proteomes" id="UP000663555"/>
    </source>
</evidence>
<dbReference type="Proteomes" id="UP000663555">
    <property type="component" value="Chromosome"/>
</dbReference>
<protein>
    <submittedName>
        <fullName evidence="1">Uncharacterized protein</fullName>
    </submittedName>
</protein>
<sequence length="159" mass="18136">MRFEYILVAYLCLVVPETFSCERASTEYGIPSNVKSCQTDFGKMYDRLVEYQGNLTQKSTGLMVRLSSYLEENADREIDCTVSVTGWLPGELWKEQPTSFIMLGGDFRRYLRVADEDVPDSFKKMLYETASTNLAKLKGFIGELVSKELKPKEYKTGSC</sequence>
<name>A0ABX7MPG8_9GAMM</name>